<name>A0A6J4NF11_9BACT</name>
<dbReference type="EMBL" id="CADCUR010000044">
    <property type="protein sequence ID" value="CAA9384199.1"/>
    <property type="molecule type" value="Genomic_DNA"/>
</dbReference>
<gene>
    <name evidence="1" type="ORF">AVDCRST_MAG74-723</name>
</gene>
<proteinExistence type="predicted"/>
<dbReference type="AlphaFoldDB" id="A0A6J4NF11"/>
<evidence type="ECO:0000313" key="1">
    <source>
        <dbReference type="EMBL" id="CAA9384199.1"/>
    </source>
</evidence>
<sequence>MKKDATVKGYIASKRVAYPNLIGGVTAIENIYATNELSVPLTILVDQKAISPI</sequence>
<organism evidence="1">
    <name type="scientific">uncultured Pyrinomonadaceae bacterium</name>
    <dbReference type="NCBI Taxonomy" id="2283094"/>
    <lineage>
        <taxon>Bacteria</taxon>
        <taxon>Pseudomonadati</taxon>
        <taxon>Acidobacteriota</taxon>
        <taxon>Blastocatellia</taxon>
        <taxon>Blastocatellales</taxon>
        <taxon>Pyrinomonadaceae</taxon>
        <taxon>environmental samples</taxon>
    </lineage>
</organism>
<protein>
    <submittedName>
        <fullName evidence="1">Uncharacterized protein</fullName>
    </submittedName>
</protein>
<reference evidence="1" key="1">
    <citation type="submission" date="2020-02" db="EMBL/GenBank/DDBJ databases">
        <authorList>
            <person name="Meier V. D."/>
        </authorList>
    </citation>
    <scope>NUCLEOTIDE SEQUENCE</scope>
    <source>
        <strain evidence="1">AVDCRST_MAG74</strain>
    </source>
</reference>
<accession>A0A6J4NF11</accession>